<sequence length="112" mass="13105">MNGDGSGIILLRPRCLAPMQWRVECQLFQTTSETENQIFNAQQDESPRFEGTVFTIFRQRHLNLYGQLCCPWSCLRCILLVALTLYNELTISGQQVRLYSYKYRTSYERIAV</sequence>
<dbReference type="EMBL" id="JAQIZT010000012">
    <property type="protein sequence ID" value="KAJ6976940.1"/>
    <property type="molecule type" value="Genomic_DNA"/>
</dbReference>
<name>A0AAD6Q3X7_9ROSI</name>
<keyword evidence="2" id="KW-1185">Reference proteome</keyword>
<evidence type="ECO:0000313" key="2">
    <source>
        <dbReference type="Proteomes" id="UP001164929"/>
    </source>
</evidence>
<evidence type="ECO:0000313" key="1">
    <source>
        <dbReference type="EMBL" id="KAJ6976940.1"/>
    </source>
</evidence>
<dbReference type="AlphaFoldDB" id="A0AAD6Q3X7"/>
<organism evidence="1 2">
    <name type="scientific">Populus alba x Populus x berolinensis</name>
    <dbReference type="NCBI Taxonomy" id="444605"/>
    <lineage>
        <taxon>Eukaryota</taxon>
        <taxon>Viridiplantae</taxon>
        <taxon>Streptophyta</taxon>
        <taxon>Embryophyta</taxon>
        <taxon>Tracheophyta</taxon>
        <taxon>Spermatophyta</taxon>
        <taxon>Magnoliopsida</taxon>
        <taxon>eudicotyledons</taxon>
        <taxon>Gunneridae</taxon>
        <taxon>Pentapetalae</taxon>
        <taxon>rosids</taxon>
        <taxon>fabids</taxon>
        <taxon>Malpighiales</taxon>
        <taxon>Salicaceae</taxon>
        <taxon>Saliceae</taxon>
        <taxon>Populus</taxon>
    </lineage>
</organism>
<dbReference type="Proteomes" id="UP001164929">
    <property type="component" value="Chromosome 12"/>
</dbReference>
<reference evidence="1" key="1">
    <citation type="journal article" date="2023" name="Mol. Ecol. Resour.">
        <title>Chromosome-level genome assembly of a triploid poplar Populus alba 'Berolinensis'.</title>
        <authorList>
            <person name="Chen S."/>
            <person name="Yu Y."/>
            <person name="Wang X."/>
            <person name="Wang S."/>
            <person name="Zhang T."/>
            <person name="Zhou Y."/>
            <person name="He R."/>
            <person name="Meng N."/>
            <person name="Wang Y."/>
            <person name="Liu W."/>
            <person name="Liu Z."/>
            <person name="Liu J."/>
            <person name="Guo Q."/>
            <person name="Huang H."/>
            <person name="Sederoff R.R."/>
            <person name="Wang G."/>
            <person name="Qu G."/>
            <person name="Chen S."/>
        </authorList>
    </citation>
    <scope>NUCLEOTIDE SEQUENCE</scope>
    <source>
        <strain evidence="1">SC-2020</strain>
    </source>
</reference>
<comment type="caution">
    <text evidence="1">The sequence shown here is derived from an EMBL/GenBank/DDBJ whole genome shotgun (WGS) entry which is preliminary data.</text>
</comment>
<gene>
    <name evidence="1" type="ORF">NC653_028959</name>
</gene>
<accession>A0AAD6Q3X7</accession>
<protein>
    <submittedName>
        <fullName evidence="1">Uncharacterized protein</fullName>
    </submittedName>
</protein>
<proteinExistence type="predicted"/>